<keyword evidence="8" id="KW-1185">Reference proteome</keyword>
<name>A0A4Q9GVQ4_9BURK</name>
<reference evidence="7 8" key="1">
    <citation type="submission" date="2019-02" db="EMBL/GenBank/DDBJ databases">
        <title>Aquabacterium sp. strain KMB7.</title>
        <authorList>
            <person name="Chen W.-M."/>
        </authorList>
    </citation>
    <scope>NUCLEOTIDE SEQUENCE [LARGE SCALE GENOMIC DNA]</scope>
    <source>
        <strain evidence="7 8">KMB7</strain>
    </source>
</reference>
<gene>
    <name evidence="7" type="ORF">EYS42_15995</name>
</gene>
<comment type="subcellular location">
    <subcellularLocation>
        <location evidence="1">Cell outer membrane</location>
    </subcellularLocation>
</comment>
<dbReference type="OrthoDB" id="8585044at2"/>
<dbReference type="PANTHER" id="PTHR38776">
    <property type="entry name" value="MLTA-INTERACTING PROTEIN-RELATED"/>
    <property type="match status" value="1"/>
</dbReference>
<dbReference type="AlphaFoldDB" id="A0A4Q9GVQ4"/>
<evidence type="ECO:0000256" key="3">
    <source>
        <dbReference type="ARBA" id="ARBA00022729"/>
    </source>
</evidence>
<dbReference type="EMBL" id="SIXI01000008">
    <property type="protein sequence ID" value="TBO27932.1"/>
    <property type="molecule type" value="Genomic_DNA"/>
</dbReference>
<dbReference type="Pfam" id="PF06629">
    <property type="entry name" value="MipA"/>
    <property type="match status" value="1"/>
</dbReference>
<protein>
    <submittedName>
        <fullName evidence="7">MipA/OmpV family protein</fullName>
    </submittedName>
</protein>
<evidence type="ECO:0000256" key="4">
    <source>
        <dbReference type="ARBA" id="ARBA00023136"/>
    </source>
</evidence>
<organism evidence="7 8">
    <name type="scientific">Aquabacterium lacunae</name>
    <dbReference type="NCBI Taxonomy" id="2528630"/>
    <lineage>
        <taxon>Bacteria</taxon>
        <taxon>Pseudomonadati</taxon>
        <taxon>Pseudomonadota</taxon>
        <taxon>Betaproteobacteria</taxon>
        <taxon>Burkholderiales</taxon>
        <taxon>Aquabacterium</taxon>
    </lineage>
</organism>
<evidence type="ECO:0000313" key="7">
    <source>
        <dbReference type="EMBL" id="TBO27932.1"/>
    </source>
</evidence>
<proteinExistence type="inferred from homology"/>
<feature type="chain" id="PRO_5020677169" evidence="6">
    <location>
        <begin position="27"/>
        <end position="267"/>
    </location>
</feature>
<comment type="caution">
    <text evidence="7">The sequence shown here is derived from an EMBL/GenBank/DDBJ whole genome shotgun (WGS) entry which is preliminary data.</text>
</comment>
<evidence type="ECO:0000313" key="8">
    <source>
        <dbReference type="Proteomes" id="UP000292120"/>
    </source>
</evidence>
<comment type="similarity">
    <text evidence="2">Belongs to the MipA/OmpV family.</text>
</comment>
<keyword evidence="4" id="KW-0472">Membrane</keyword>
<evidence type="ECO:0000256" key="6">
    <source>
        <dbReference type="SAM" id="SignalP"/>
    </source>
</evidence>
<evidence type="ECO:0000256" key="1">
    <source>
        <dbReference type="ARBA" id="ARBA00004442"/>
    </source>
</evidence>
<dbReference type="GO" id="GO:0009279">
    <property type="term" value="C:cell outer membrane"/>
    <property type="evidence" value="ECO:0007669"/>
    <property type="project" value="UniProtKB-SubCell"/>
</dbReference>
<keyword evidence="5" id="KW-0998">Cell outer membrane</keyword>
<evidence type="ECO:0000256" key="5">
    <source>
        <dbReference type="ARBA" id="ARBA00023237"/>
    </source>
</evidence>
<dbReference type="RefSeq" id="WP_130969201.1">
    <property type="nucleotide sequence ID" value="NZ_SIXI01000008.1"/>
</dbReference>
<feature type="signal peptide" evidence="6">
    <location>
        <begin position="1"/>
        <end position="26"/>
    </location>
</feature>
<accession>A0A4Q9GVQ4</accession>
<dbReference type="InterPro" id="IPR010583">
    <property type="entry name" value="MipA"/>
</dbReference>
<dbReference type="PANTHER" id="PTHR38776:SF1">
    <property type="entry name" value="MLTA-INTERACTING PROTEIN-RELATED"/>
    <property type="match status" value="1"/>
</dbReference>
<dbReference type="Proteomes" id="UP000292120">
    <property type="component" value="Unassembled WGS sequence"/>
</dbReference>
<sequence length="267" mass="28337">MNLRRSCAWMPWMASALLCAAAPAWAQSDFYRRSLPPGTEAGGVAGAAVLLGRAYPGSDESRQRVLPSLEYQWANGWFAGVQSGVGYNASRQADMAYGLRLTADFGREEKRSAVLKGLGDVEARPQVGAFFNASPVRGLTLLSALRYGSGNDRDGLLVDVGASTGWPLSPSWRLGAQLAATWANAAHQQAYFGVDAAQSVTSGLATYRPGAGLQNVRASATLVYSVAPQWIVSAGLTHTELQGDARRSPLVRETGSTTGLLTVGRRF</sequence>
<evidence type="ECO:0000256" key="2">
    <source>
        <dbReference type="ARBA" id="ARBA00005722"/>
    </source>
</evidence>
<keyword evidence="3 6" id="KW-0732">Signal</keyword>